<dbReference type="InterPro" id="IPR008042">
    <property type="entry name" value="Retrotrans_Pao"/>
</dbReference>
<dbReference type="InterPro" id="IPR005312">
    <property type="entry name" value="DUF1759"/>
</dbReference>
<dbReference type="InterPro" id="IPR001878">
    <property type="entry name" value="Znf_CCHC"/>
</dbReference>
<dbReference type="Pfam" id="PF03564">
    <property type="entry name" value="DUF1759"/>
    <property type="match status" value="1"/>
</dbReference>
<dbReference type="Proteomes" id="UP000504618">
    <property type="component" value="Unplaced"/>
</dbReference>
<keyword evidence="1" id="KW-0863">Zinc-finger</keyword>
<reference evidence="4" key="1">
    <citation type="submission" date="2025-08" db="UniProtKB">
        <authorList>
            <consortium name="RefSeq"/>
        </authorList>
    </citation>
    <scope>IDENTIFICATION</scope>
    <source>
        <tissue evidence="4">Whole body</tissue>
    </source>
</reference>
<dbReference type="OrthoDB" id="7700894at2759"/>
<evidence type="ECO:0000313" key="4">
    <source>
        <dbReference type="RefSeq" id="XP_024880095.1"/>
    </source>
</evidence>
<dbReference type="GO" id="GO:0008270">
    <property type="term" value="F:zinc ion binding"/>
    <property type="evidence" value="ECO:0007669"/>
    <property type="project" value="UniProtKB-KW"/>
</dbReference>
<accession>A0A6J1QHI0</accession>
<proteinExistence type="predicted"/>
<dbReference type="GeneID" id="112459951"/>
<evidence type="ECO:0000256" key="1">
    <source>
        <dbReference type="PROSITE-ProRule" id="PRU00047"/>
    </source>
</evidence>
<sequence length="1284" mass="145106">MSEDLQRLLIEQNCVITSIRRVLINFKKLSKSQIILSKTKSRLQALETLWEKCHASIHQTATAEEKKTAPYFLEEQFYAAEDAYLEASDYLNDTIGKLSKSEPSTAEKGSDHSFRDAFAGASLQLPRITLSKFSGNFAEWENFRGIFESLVAVNESLSNTQKLHYLKASVTGDAALLINSIKVSDANYQAAWQLLADEYDNQNAIIHSHIHAFADLPKMKTENVIELKQLRDNVSASLAALTNLDRPVIYWDDLLVYLIAQKFSSKTRNEWNLIQGNSDAYPTYKEIHDFMTLRIRGLADYSAQSDLAANNPRANKARSSVNNVSAEKCVGCSGNHYLAKCDDFKGQSVEQRIQLARQYKCCLNCLRIGHFLKNCPSKGRCNRCRRNHHTLLHIEFDEGSKKQNPSAIASITEPSNPVALPVPSTPSTVASASVQTVHSSRELTKPPPRVLLATAWIKLTTPEGRAFKLRALLDQGSTYSFISESLCQIMRTRRYCAGLKIHCFGEKFSGMAKSRVHLTLAPCSGQGPTFPFTGYVYQKITSYSASQTRPTELWPHLHDLKLADPEPSSRHPIHVLIGADLYGSLLLNDVRQGPFGTPTAQLTVLGWIVSGPTGNASSDTESASVLNCVTCEETNSLLQRFWADESIPAQTPLTEEDERCERHFVETHSRNSQGRYIVRLPFKNGPPGNIGDTLQRAMLLYKKMESRLLQRPTIANQYHEFLAEYESMGHIKLASACEASLFPPVYIPHHFMLRESSSTTKLRVVFNASCKTSDGTSLNDHLMVGPNLQQDIAAIILRWRQFCYVYTADIAKMCRQILIHPDDANFQRIFWRPRNSLLILLYCLLTVTYGQVPSPFLAKRTLRQLGLDEGKAFPAALQILEEQTYVDDVLFGEDDIATLKETRAQLIALMKRGGFPLHKWSAKLLQDIPVDQCESSDRNLKEDDTLKVLGLSWSPHENSFRFLATQCSPTVHTKRSILSFIAKLYDPLGWASPIVISAKILMQELWLRKLEWDTPIPENLLTRWTDYSTDLCKINDVRIPRWTRMHRNMTGVELYGFADASSRAYAAVVYLRVPHSNSNIQISLLAAKTKVAPLKTVSVPRLELNAVVLLIRLLEWVRTSLKFEGVPLFGWTDSNIVLAWIRQHPSRWNSYVANRVSEIQTRLPSMNWNHVRSKDNPADCASRGLSATKLVRHELWWSGPFWLREHSDSWPIPDEPLPMRENTLKTVLAEERKSAIHHADSSPEWDLPDTCSIWLGPMYFAVSRVFVSPRTPLLSSWAICPNSE</sequence>
<dbReference type="SUPFAM" id="SSF56672">
    <property type="entry name" value="DNA/RNA polymerases"/>
    <property type="match status" value="1"/>
</dbReference>
<feature type="domain" description="CCHC-type" evidence="2">
    <location>
        <begin position="362"/>
        <end position="377"/>
    </location>
</feature>
<evidence type="ECO:0000259" key="2">
    <source>
        <dbReference type="PROSITE" id="PS50158"/>
    </source>
</evidence>
<dbReference type="PANTHER" id="PTHR47331">
    <property type="entry name" value="PHD-TYPE DOMAIN-CONTAINING PROTEIN"/>
    <property type="match status" value="1"/>
</dbReference>
<name>A0A6J1QHI0_9HYME</name>
<dbReference type="PANTHER" id="PTHR47331:SF1">
    <property type="entry name" value="GAG-LIKE PROTEIN"/>
    <property type="match status" value="1"/>
</dbReference>
<dbReference type="RefSeq" id="XP_024880095.1">
    <property type="nucleotide sequence ID" value="XM_025024327.1"/>
</dbReference>
<keyword evidence="1" id="KW-0862">Zinc</keyword>
<keyword evidence="3" id="KW-1185">Reference proteome</keyword>
<dbReference type="GO" id="GO:0003676">
    <property type="term" value="F:nucleic acid binding"/>
    <property type="evidence" value="ECO:0007669"/>
    <property type="project" value="InterPro"/>
</dbReference>
<dbReference type="Pfam" id="PF05380">
    <property type="entry name" value="Peptidase_A17"/>
    <property type="match status" value="1"/>
</dbReference>
<gene>
    <name evidence="4" type="primary">LOC112459951</name>
</gene>
<dbReference type="InterPro" id="IPR043502">
    <property type="entry name" value="DNA/RNA_pol_sf"/>
</dbReference>
<evidence type="ECO:0000313" key="3">
    <source>
        <dbReference type="Proteomes" id="UP000504618"/>
    </source>
</evidence>
<dbReference type="GO" id="GO:0071897">
    <property type="term" value="P:DNA biosynthetic process"/>
    <property type="evidence" value="ECO:0007669"/>
    <property type="project" value="UniProtKB-ARBA"/>
</dbReference>
<dbReference type="PROSITE" id="PS50158">
    <property type="entry name" value="ZF_CCHC"/>
    <property type="match status" value="1"/>
</dbReference>
<keyword evidence="1" id="KW-0479">Metal-binding</keyword>
<organism evidence="3 4">
    <name type="scientific">Temnothorax curvispinosus</name>
    <dbReference type="NCBI Taxonomy" id="300111"/>
    <lineage>
        <taxon>Eukaryota</taxon>
        <taxon>Metazoa</taxon>
        <taxon>Ecdysozoa</taxon>
        <taxon>Arthropoda</taxon>
        <taxon>Hexapoda</taxon>
        <taxon>Insecta</taxon>
        <taxon>Pterygota</taxon>
        <taxon>Neoptera</taxon>
        <taxon>Endopterygota</taxon>
        <taxon>Hymenoptera</taxon>
        <taxon>Apocrita</taxon>
        <taxon>Aculeata</taxon>
        <taxon>Formicoidea</taxon>
        <taxon>Formicidae</taxon>
        <taxon>Myrmicinae</taxon>
        <taxon>Temnothorax</taxon>
    </lineage>
</organism>
<protein>
    <submittedName>
        <fullName evidence="4">Uncharacterized protein LOC112459951</fullName>
    </submittedName>
</protein>